<dbReference type="InterPro" id="IPR040256">
    <property type="entry name" value="At4g02000-like"/>
</dbReference>
<dbReference type="PANTHER" id="PTHR31286:SF60">
    <property type="entry name" value="PROTEIN, PUTATIVE-RELATED"/>
    <property type="match status" value="1"/>
</dbReference>
<name>A0A7J6UZB5_THATH</name>
<dbReference type="AlphaFoldDB" id="A0A7J6UZB5"/>
<dbReference type="PANTHER" id="PTHR31286">
    <property type="entry name" value="GLYCINE-RICH CELL WALL STRUCTURAL PROTEIN 1.8-LIKE"/>
    <property type="match status" value="1"/>
</dbReference>
<organism evidence="3 4">
    <name type="scientific">Thalictrum thalictroides</name>
    <name type="common">Rue-anemone</name>
    <name type="synonym">Anemone thalictroides</name>
    <dbReference type="NCBI Taxonomy" id="46969"/>
    <lineage>
        <taxon>Eukaryota</taxon>
        <taxon>Viridiplantae</taxon>
        <taxon>Streptophyta</taxon>
        <taxon>Embryophyta</taxon>
        <taxon>Tracheophyta</taxon>
        <taxon>Spermatophyta</taxon>
        <taxon>Magnoliopsida</taxon>
        <taxon>Ranunculales</taxon>
        <taxon>Ranunculaceae</taxon>
        <taxon>Thalictroideae</taxon>
        <taxon>Thalictrum</taxon>
    </lineage>
</organism>
<dbReference type="OrthoDB" id="1926761at2759"/>
<feature type="compositionally biased region" description="Basic residues" evidence="1">
    <location>
        <begin position="293"/>
        <end position="302"/>
    </location>
</feature>
<dbReference type="EMBL" id="JABWDY010040595">
    <property type="protein sequence ID" value="KAF5178013.1"/>
    <property type="molecule type" value="Genomic_DNA"/>
</dbReference>
<evidence type="ECO:0000256" key="1">
    <source>
        <dbReference type="SAM" id="MobiDB-lite"/>
    </source>
</evidence>
<feature type="region of interest" description="Disordered" evidence="1">
    <location>
        <begin position="275"/>
        <end position="302"/>
    </location>
</feature>
<feature type="non-terminal residue" evidence="3">
    <location>
        <position position="302"/>
    </location>
</feature>
<feature type="domain" description="DUF4283" evidence="2">
    <location>
        <begin position="80"/>
        <end position="161"/>
    </location>
</feature>
<dbReference type="Pfam" id="PF14111">
    <property type="entry name" value="DUF4283"/>
    <property type="match status" value="1"/>
</dbReference>
<evidence type="ECO:0000313" key="4">
    <source>
        <dbReference type="Proteomes" id="UP000554482"/>
    </source>
</evidence>
<dbReference type="InterPro" id="IPR025558">
    <property type="entry name" value="DUF4283"/>
</dbReference>
<reference evidence="3 4" key="1">
    <citation type="submission" date="2020-06" db="EMBL/GenBank/DDBJ databases">
        <title>Transcriptomic and genomic resources for Thalictrum thalictroides and T. hernandezii: Facilitating candidate gene discovery in an emerging model plant lineage.</title>
        <authorList>
            <person name="Arias T."/>
            <person name="Riano-Pachon D.M."/>
            <person name="Di Stilio V.S."/>
        </authorList>
    </citation>
    <scope>NUCLEOTIDE SEQUENCE [LARGE SCALE GENOMIC DNA]</scope>
    <source>
        <strain evidence="4">cv. WT478/WT964</strain>
        <tissue evidence="3">Leaves</tissue>
    </source>
</reference>
<accession>A0A7J6UZB5</accession>
<protein>
    <submittedName>
        <fullName evidence="3">Ribonuclease h domain</fullName>
    </submittedName>
</protein>
<dbReference type="Proteomes" id="UP000554482">
    <property type="component" value="Unassembled WGS sequence"/>
</dbReference>
<evidence type="ECO:0000313" key="3">
    <source>
        <dbReference type="EMBL" id="KAF5178013.1"/>
    </source>
</evidence>
<comment type="caution">
    <text evidence="3">The sequence shown here is derived from an EMBL/GenBank/DDBJ whole genome shotgun (WGS) entry which is preliminary data.</text>
</comment>
<keyword evidence="4" id="KW-1185">Reference proteome</keyword>
<gene>
    <name evidence="3" type="ORF">FRX31_032400</name>
</gene>
<evidence type="ECO:0000259" key="2">
    <source>
        <dbReference type="Pfam" id="PF14111"/>
    </source>
</evidence>
<proteinExistence type="predicted"/>
<sequence length="302" mass="34495">MADLWSIGRGKNSFSAKGVIASDLTHKVTVTNASAKISYADKVRKPEQPVIEYSELPEPGFRGGYPTIKLPKKAYERGLEYCKFSLIGRLDMQGITMEEMRARVAQQWALSESFIITPLAKGFLHLKFENGEDYQKVWTRGPWKFGNELLQLQKWEKNFRPGNQKRTNALVWIRLPNLPMECWDKEALLSIGRGVGHPMKVDDTSINKQYGYYANILVDVDLTKPIPDQILVSTEDYEFWQDVVVTKIQKFCNHCKIVGHSVTECRKLKGVLDKGKDPIVDNTPEDQTEKATKNTKRNKGKK</sequence>